<sequence>MKRKLIVFAGMGFALGIAHAQTNVTIYGTVDTGFIKESGSDVRMDENNANVIGFRGTEELGSGLRATFQLERQFQLPDGTNKDTYSLDDSISRALGNRRQTIDWTGAANVGLEGNWGAFRLGRVNEMSVEYYTDIDPFLQGTTGSSLAKYSLLRSEQLSNTIRYDSPLFSGVRFGLTYTLGADDHDRTISRDIFNDGFGVSLRYENGPLFLTGNFSRQADSDRSYVWNLGGAWDFDPVRLSLGYQKSNLKDLSVLNLDDIDSPVTQKTWLLGLQYKVGAGTVNASYNRATVDGTVHGNANKYALGYTYDLSKRTSLYAVVSYLDSDNGYVASLNNDMGTENTSITGVQFGMTHNF</sequence>
<dbReference type="OrthoDB" id="5293374at2"/>
<feature type="chain" id="PRO_5030167003" evidence="11">
    <location>
        <begin position="21"/>
        <end position="355"/>
    </location>
</feature>
<evidence type="ECO:0000256" key="6">
    <source>
        <dbReference type="ARBA" id="ARBA00022729"/>
    </source>
</evidence>
<evidence type="ECO:0000313" key="14">
    <source>
        <dbReference type="Proteomes" id="UP000005089"/>
    </source>
</evidence>
<gene>
    <name evidence="13" type="ORF">OFBG_00907</name>
</gene>
<dbReference type="STRING" id="847.BRW83_1247"/>
<evidence type="ECO:0000256" key="3">
    <source>
        <dbReference type="ARBA" id="ARBA00022448"/>
    </source>
</evidence>
<keyword evidence="5" id="KW-0812">Transmembrane</keyword>
<evidence type="ECO:0000256" key="11">
    <source>
        <dbReference type="SAM" id="SignalP"/>
    </source>
</evidence>
<dbReference type="AlphaFoldDB" id="C3X9K3"/>
<dbReference type="PRINTS" id="PR00184">
    <property type="entry name" value="NEISSPPORIN"/>
</dbReference>
<dbReference type="InterPro" id="IPR023614">
    <property type="entry name" value="Porin_dom_sf"/>
</dbReference>
<evidence type="ECO:0000256" key="9">
    <source>
        <dbReference type="ARBA" id="ARBA00023136"/>
    </source>
</evidence>
<name>C3X9K3_OXAFO</name>
<dbReference type="Proteomes" id="UP000005089">
    <property type="component" value="Unassembled WGS sequence"/>
</dbReference>
<proteinExistence type="predicted"/>
<evidence type="ECO:0000256" key="5">
    <source>
        <dbReference type="ARBA" id="ARBA00022692"/>
    </source>
</evidence>
<protein>
    <submittedName>
        <fullName evidence="13">Gram-negative porin</fullName>
    </submittedName>
</protein>
<keyword evidence="4" id="KW-1134">Transmembrane beta strand</keyword>
<dbReference type="HOGENOM" id="CLU_038238_1_1_4"/>
<dbReference type="InterPro" id="IPR033900">
    <property type="entry name" value="Gram_neg_porin_domain"/>
</dbReference>
<dbReference type="GO" id="GO:0006811">
    <property type="term" value="P:monoatomic ion transport"/>
    <property type="evidence" value="ECO:0007669"/>
    <property type="project" value="UniProtKB-KW"/>
</dbReference>
<dbReference type="GO" id="GO:0046930">
    <property type="term" value="C:pore complex"/>
    <property type="evidence" value="ECO:0007669"/>
    <property type="project" value="UniProtKB-KW"/>
</dbReference>
<dbReference type="RefSeq" id="WP_005880645.1">
    <property type="nucleotide sequence ID" value="NZ_CP019430.1"/>
</dbReference>
<organism evidence="13 14">
    <name type="scientific">Oxalobacter formigenes OXCC13</name>
    <dbReference type="NCBI Taxonomy" id="556269"/>
    <lineage>
        <taxon>Bacteria</taxon>
        <taxon>Pseudomonadati</taxon>
        <taxon>Pseudomonadota</taxon>
        <taxon>Betaproteobacteria</taxon>
        <taxon>Burkholderiales</taxon>
        <taxon>Oxalobacteraceae</taxon>
        <taxon>Oxalobacter</taxon>
    </lineage>
</organism>
<comment type="subcellular location">
    <subcellularLocation>
        <location evidence="1">Cell outer membrane</location>
        <topology evidence="1">Multi-pass membrane protein</topology>
    </subcellularLocation>
</comment>
<evidence type="ECO:0000256" key="1">
    <source>
        <dbReference type="ARBA" id="ARBA00004571"/>
    </source>
</evidence>
<keyword evidence="10" id="KW-0998">Cell outer membrane</keyword>
<dbReference type="InterPro" id="IPR002299">
    <property type="entry name" value="Porin_Neis"/>
</dbReference>
<accession>C3X9K3</accession>
<dbReference type="eggNOG" id="COG3203">
    <property type="taxonomic scope" value="Bacteria"/>
</dbReference>
<evidence type="ECO:0000256" key="8">
    <source>
        <dbReference type="ARBA" id="ARBA00023114"/>
    </source>
</evidence>
<comment type="subunit">
    <text evidence="2">Homotrimer.</text>
</comment>
<keyword evidence="14" id="KW-1185">Reference proteome</keyword>
<keyword evidence="8" id="KW-0626">Porin</keyword>
<dbReference type="CDD" id="cd00342">
    <property type="entry name" value="gram_neg_porins"/>
    <property type="match status" value="1"/>
</dbReference>
<dbReference type="SUPFAM" id="SSF56935">
    <property type="entry name" value="Porins"/>
    <property type="match status" value="1"/>
</dbReference>
<keyword evidence="7" id="KW-0406">Ion transport</keyword>
<evidence type="ECO:0000259" key="12">
    <source>
        <dbReference type="Pfam" id="PF13609"/>
    </source>
</evidence>
<evidence type="ECO:0000313" key="13">
    <source>
        <dbReference type="EMBL" id="EEO29879.1"/>
    </source>
</evidence>
<dbReference type="EMBL" id="GG658170">
    <property type="protein sequence ID" value="EEO29879.1"/>
    <property type="molecule type" value="Genomic_DNA"/>
</dbReference>
<evidence type="ECO:0000256" key="10">
    <source>
        <dbReference type="ARBA" id="ARBA00023237"/>
    </source>
</evidence>
<dbReference type="InterPro" id="IPR050298">
    <property type="entry name" value="Gram-neg_bact_OMP"/>
</dbReference>
<reference evidence="13 14" key="1">
    <citation type="submission" date="2009-02" db="EMBL/GenBank/DDBJ databases">
        <title>The Genome Sequence of Oxalobacter formigenes OXCC13.</title>
        <authorList>
            <consortium name="The Broad Institute Genome Sequencing Platform"/>
            <person name="Ward D."/>
            <person name="Young S.K."/>
            <person name="Kodira C.D."/>
            <person name="Zeng Q."/>
            <person name="Koehrsen M."/>
            <person name="Alvarado L."/>
            <person name="Berlin A."/>
            <person name="Borenstein D."/>
            <person name="Chen Z."/>
            <person name="Engels R."/>
            <person name="Freedman E."/>
            <person name="Gellesch M."/>
            <person name="Goldberg J."/>
            <person name="Griggs A."/>
            <person name="Gujja S."/>
            <person name="Heiman D."/>
            <person name="Hepburn T."/>
            <person name="Howarth C."/>
            <person name="Jen D."/>
            <person name="Larson L."/>
            <person name="Lewis B."/>
            <person name="Mehta T."/>
            <person name="Park D."/>
            <person name="Pearson M."/>
            <person name="Roberts A."/>
            <person name="Saif S."/>
            <person name="Shea T."/>
            <person name="Shenoy N."/>
            <person name="Sisk P."/>
            <person name="Stolte C."/>
            <person name="Sykes S."/>
            <person name="Walk T."/>
            <person name="White J."/>
            <person name="Yandava C."/>
            <person name="Allison M.J."/>
            <person name="Lander E."/>
            <person name="Nusbaum C."/>
            <person name="Galagan J."/>
            <person name="Birren B."/>
        </authorList>
    </citation>
    <scope>NUCLEOTIDE SEQUENCE [LARGE SCALE GENOMIC DNA]</scope>
    <source>
        <strain evidence="13 14">OXCC13</strain>
    </source>
</reference>
<evidence type="ECO:0000256" key="7">
    <source>
        <dbReference type="ARBA" id="ARBA00023065"/>
    </source>
</evidence>
<dbReference type="GO" id="GO:0009279">
    <property type="term" value="C:cell outer membrane"/>
    <property type="evidence" value="ECO:0007669"/>
    <property type="project" value="UniProtKB-SubCell"/>
</dbReference>
<dbReference type="GeneID" id="77135129"/>
<keyword evidence="9" id="KW-0472">Membrane</keyword>
<evidence type="ECO:0000256" key="2">
    <source>
        <dbReference type="ARBA" id="ARBA00011233"/>
    </source>
</evidence>
<feature type="domain" description="Porin" evidence="12">
    <location>
        <begin position="16"/>
        <end position="327"/>
    </location>
</feature>
<dbReference type="PANTHER" id="PTHR34501">
    <property type="entry name" value="PROTEIN YDDL-RELATED"/>
    <property type="match status" value="1"/>
</dbReference>
<dbReference type="Pfam" id="PF13609">
    <property type="entry name" value="Porin_4"/>
    <property type="match status" value="1"/>
</dbReference>
<feature type="signal peptide" evidence="11">
    <location>
        <begin position="1"/>
        <end position="20"/>
    </location>
</feature>
<keyword evidence="3" id="KW-0813">Transport</keyword>
<dbReference type="PANTHER" id="PTHR34501:SF9">
    <property type="entry name" value="MAJOR OUTER MEMBRANE PROTEIN P.IA"/>
    <property type="match status" value="1"/>
</dbReference>
<keyword evidence="6 11" id="KW-0732">Signal</keyword>
<dbReference type="Gene3D" id="2.40.160.10">
    <property type="entry name" value="Porin"/>
    <property type="match status" value="1"/>
</dbReference>
<evidence type="ECO:0000256" key="4">
    <source>
        <dbReference type="ARBA" id="ARBA00022452"/>
    </source>
</evidence>
<dbReference type="GO" id="GO:0015288">
    <property type="term" value="F:porin activity"/>
    <property type="evidence" value="ECO:0007669"/>
    <property type="project" value="UniProtKB-KW"/>
</dbReference>